<evidence type="ECO:0000313" key="3">
    <source>
        <dbReference type="EMBL" id="MBR8464351.1"/>
    </source>
</evidence>
<dbReference type="Gene3D" id="2.60.40.3100">
    <property type="entry name" value="Arylsulphate sulphotransferase monomer, N-terminal domain"/>
    <property type="match status" value="1"/>
</dbReference>
<gene>
    <name evidence="3" type="ORF">KDD93_07220</name>
</gene>
<reference evidence="3 4" key="1">
    <citation type="submission" date="2021-04" db="EMBL/GenBank/DDBJ databases">
        <title>Molecular and phenotypic characterization and identification of bacterial isolates recovered from the Anatolian ground squirrels (Spermophilus xanthoprymnus) and which have the potential to form a new species in the Campylobacter genus.</title>
        <authorList>
            <person name="Aydin F."/>
            <person name="Abay S."/>
            <person name="Kayman T."/>
            <person name="Karakaya E."/>
            <person name="Mustak H.K."/>
            <person name="Mustak I.B."/>
            <person name="Bilgin N."/>
            <person name="Duzler A."/>
            <person name="Sahin O."/>
            <person name="Guran O."/>
            <person name="Saticioglu I.B."/>
        </authorList>
    </citation>
    <scope>NUCLEOTIDE SEQUENCE [LARGE SCALE GENOMIC DNA]</scope>
    <source>
        <strain evidence="4">faydin-G24</strain>
    </source>
</reference>
<dbReference type="InterPro" id="IPR038477">
    <property type="entry name" value="ASST_N_sf"/>
</dbReference>
<organism evidence="3 4">
    <name type="scientific">Campylobacter anatolicus</name>
    <dbReference type="NCBI Taxonomy" id="2829105"/>
    <lineage>
        <taxon>Bacteria</taxon>
        <taxon>Pseudomonadati</taxon>
        <taxon>Campylobacterota</taxon>
        <taxon>Epsilonproteobacteria</taxon>
        <taxon>Campylobacterales</taxon>
        <taxon>Campylobacteraceae</taxon>
        <taxon>Campylobacter</taxon>
    </lineage>
</organism>
<dbReference type="PANTHER" id="PTHR35340">
    <property type="entry name" value="PQQ ENZYME REPEAT PROTEIN-RELATED"/>
    <property type="match status" value="1"/>
</dbReference>
<proteinExistence type="predicted"/>
<sequence>MKRMFLSVAVAGAIALLSPTALMAIGGASGSAIDYAIPGKLGEVVVNPYDTAPLTAVIKNGGYTVTNAKVTIVPKPGGQTISYAVNDKHIRTHGGIPVFGMYPDYQNTIEVEYTKSIGGTNPEKVKETYKIYAPAIYLESTGMPNQKGALFDKIEVVKAPSAKFANRLYYVNNFVNKTGKGTKVVWNNPTGGALEWNYTPNNFILDTKGEVRWYLEPSKIYDLKQPFNAGVMMGFKQNSDGAMTWGHGQRYVKYDIMGREIFDRELPAGYVDFSHSMDVMDNGHYLLRVANANLKRKDGKNVRTVRDVIVEVDRDGNAVDDWRLYEILDPYRDTTIKVLDQGAVCLNIDASKAGHTANTDELMAMDTLDKWGDIVGVGPGRNWAHVNSVDHDPSDDSIIISSRHQNAVIKIGRDKKIKWILGAHKGWKDQFKQYLLQPVDSKGNKIVCEDDYSKCPGYTDEAKGGFDWQFTQHTAFRIDSKSKKGIVYLTVFDNGDSRGMEQPAIASMKYSRAVVYKVDEKAKTVEQIWEYGKERGREWYSSVTSLTQYQDDLDSVMVYSAVAGMQFDIATGRPVGLPSPHINEFEWGAKEPSIEIKMTNAMGYQAFPFSVEKAFTK</sequence>
<evidence type="ECO:0000256" key="1">
    <source>
        <dbReference type="SAM" id="SignalP"/>
    </source>
</evidence>
<accession>A0ABS5HJB5</accession>
<keyword evidence="4" id="KW-1185">Reference proteome</keyword>
<keyword evidence="1" id="KW-0732">Signal</keyword>
<feature type="domain" description="Arylsulfotransferase N-terminal" evidence="2">
    <location>
        <begin position="44"/>
        <end position="134"/>
    </location>
</feature>
<dbReference type="PANTHER" id="PTHR35340:SF10">
    <property type="entry name" value="CYTOPLASMIC PROTEIN"/>
    <property type="match status" value="1"/>
</dbReference>
<dbReference type="RefSeq" id="WP_212142264.1">
    <property type="nucleotide sequence ID" value="NZ_JAGSSW010000007.1"/>
</dbReference>
<dbReference type="Proteomes" id="UP000682951">
    <property type="component" value="Unassembled WGS sequence"/>
</dbReference>
<dbReference type="EMBL" id="JAGSSW010000007">
    <property type="protein sequence ID" value="MBR8464351.1"/>
    <property type="molecule type" value="Genomic_DNA"/>
</dbReference>
<feature type="chain" id="PRO_5046111053" evidence="1">
    <location>
        <begin position="24"/>
        <end position="617"/>
    </location>
</feature>
<name>A0ABS5HJB5_9BACT</name>
<feature type="signal peptide" evidence="1">
    <location>
        <begin position="1"/>
        <end position="23"/>
    </location>
</feature>
<dbReference type="Pfam" id="PF05935">
    <property type="entry name" value="Arylsulfotrans"/>
    <property type="match status" value="1"/>
</dbReference>
<protein>
    <submittedName>
        <fullName evidence="3">Aryl-sulfate sulfotransferase</fullName>
    </submittedName>
</protein>
<evidence type="ECO:0000259" key="2">
    <source>
        <dbReference type="Pfam" id="PF17425"/>
    </source>
</evidence>
<dbReference type="InterPro" id="IPR035391">
    <property type="entry name" value="Arylsulfotran_N"/>
</dbReference>
<dbReference type="Pfam" id="PF17425">
    <property type="entry name" value="Arylsulfotran_N"/>
    <property type="match status" value="1"/>
</dbReference>
<dbReference type="InterPro" id="IPR053143">
    <property type="entry name" value="Arylsulfate_ST"/>
</dbReference>
<comment type="caution">
    <text evidence="3">The sequence shown here is derived from an EMBL/GenBank/DDBJ whole genome shotgun (WGS) entry which is preliminary data.</text>
</comment>
<dbReference type="InterPro" id="IPR010262">
    <property type="entry name" value="Arylsulfotransferase_bact"/>
</dbReference>
<evidence type="ECO:0000313" key="4">
    <source>
        <dbReference type="Proteomes" id="UP000682951"/>
    </source>
</evidence>